<evidence type="ECO:0000313" key="2">
    <source>
        <dbReference type="EMBL" id="PTX44881.1"/>
    </source>
</evidence>
<dbReference type="RefSeq" id="WP_108170793.1">
    <property type="nucleotide sequence ID" value="NZ_QBKQ01000001.1"/>
</dbReference>
<evidence type="ECO:0000313" key="3">
    <source>
        <dbReference type="Proteomes" id="UP000244174"/>
    </source>
</evidence>
<proteinExistence type="predicted"/>
<keyword evidence="1" id="KW-0732">Signal</keyword>
<dbReference type="OrthoDB" id="1447689at2"/>
<protein>
    <recommendedName>
        <fullName evidence="4">NlpE-like protein</fullName>
    </recommendedName>
</protein>
<dbReference type="EMBL" id="QBKQ01000001">
    <property type="protein sequence ID" value="PTX44881.1"/>
    <property type="molecule type" value="Genomic_DNA"/>
</dbReference>
<keyword evidence="3" id="KW-1185">Reference proteome</keyword>
<reference evidence="2 3" key="1">
    <citation type="submission" date="2018-04" db="EMBL/GenBank/DDBJ databases">
        <title>Genomic Encyclopedia of Archaeal and Bacterial Type Strains, Phase II (KMG-II): from individual species to whole genera.</title>
        <authorList>
            <person name="Goeker M."/>
        </authorList>
    </citation>
    <scope>NUCLEOTIDE SEQUENCE [LARGE SCALE GENOMIC DNA]</scope>
    <source>
        <strain evidence="2 3">DSM 23082</strain>
    </source>
</reference>
<sequence>MKIKSILLTGILLVISIACGTTKSNNEDTYSGIIEPAGITTYQYGTHILKTENTFYALKSENIDLDEHSGKKINLHAEEIEGYPVDGGPVYLQVTKIRE</sequence>
<gene>
    <name evidence="2" type="ORF">C8P64_0865</name>
</gene>
<name>A0A2T6AM30_9FLAO</name>
<accession>A0A2T6AM30</accession>
<dbReference type="PROSITE" id="PS51257">
    <property type="entry name" value="PROKAR_LIPOPROTEIN"/>
    <property type="match status" value="1"/>
</dbReference>
<organism evidence="2 3">
    <name type="scientific">Christiangramia gaetbulicola</name>
    <dbReference type="NCBI Taxonomy" id="703340"/>
    <lineage>
        <taxon>Bacteria</taxon>
        <taxon>Pseudomonadati</taxon>
        <taxon>Bacteroidota</taxon>
        <taxon>Flavobacteriia</taxon>
        <taxon>Flavobacteriales</taxon>
        <taxon>Flavobacteriaceae</taxon>
        <taxon>Christiangramia</taxon>
    </lineage>
</organism>
<evidence type="ECO:0000256" key="1">
    <source>
        <dbReference type="SAM" id="SignalP"/>
    </source>
</evidence>
<feature type="signal peptide" evidence="1">
    <location>
        <begin position="1"/>
        <end position="20"/>
    </location>
</feature>
<dbReference type="AlphaFoldDB" id="A0A2T6AM30"/>
<feature type="chain" id="PRO_5015607230" description="NlpE-like protein" evidence="1">
    <location>
        <begin position="21"/>
        <end position="99"/>
    </location>
</feature>
<evidence type="ECO:0008006" key="4">
    <source>
        <dbReference type="Google" id="ProtNLM"/>
    </source>
</evidence>
<comment type="caution">
    <text evidence="2">The sequence shown here is derived from an EMBL/GenBank/DDBJ whole genome shotgun (WGS) entry which is preliminary data.</text>
</comment>
<dbReference type="Proteomes" id="UP000244174">
    <property type="component" value="Unassembled WGS sequence"/>
</dbReference>